<feature type="domain" description="Fe2OG dioxygenase" evidence="2">
    <location>
        <begin position="105"/>
        <end position="221"/>
    </location>
</feature>
<dbReference type="InterPro" id="IPR050231">
    <property type="entry name" value="Iron_ascorbate_oxido_reductase"/>
</dbReference>
<gene>
    <name evidence="3" type="ORF">PPAR1163_LOCUS7505</name>
</gene>
<dbReference type="Pfam" id="PF03171">
    <property type="entry name" value="2OG-FeII_Oxy"/>
    <property type="match status" value="1"/>
</dbReference>
<sequence length="265" mass="29286">MNVTQGVADKHEGIDFYRDVRDDAVIEVDGVKVREAAAVAKELVGVNQWPEDIPSIADALADTGGFRPVYEDYLNAMEGVGSDIMAGVSLGLGRDERFFEKYYDRAFWVMRVLRYPLAPPAVGDQQGVGEHTDYGCLTLITADNAPGFDRCLQIRDMHKNDWVFVEPRDNCFIINIGDMLSHWVEGYRSTPHRVLSPQGHPDMPEAQAARGRVSVAYFFEPNFDAVITPLAAAEGAGRGSGEPVLYGEHLREKVTSNFNYGVAQG</sequence>
<accession>A0A7S1TW77</accession>
<name>A0A7S1TW77_9STRA</name>
<dbReference type="PANTHER" id="PTHR47990">
    <property type="entry name" value="2-OXOGLUTARATE (2OG) AND FE(II)-DEPENDENT OXYGENASE SUPERFAMILY PROTEIN-RELATED"/>
    <property type="match status" value="1"/>
</dbReference>
<keyword evidence="1" id="KW-0408">Iron</keyword>
<evidence type="ECO:0000313" key="3">
    <source>
        <dbReference type="EMBL" id="CAD9249145.1"/>
    </source>
</evidence>
<dbReference type="GO" id="GO:0016491">
    <property type="term" value="F:oxidoreductase activity"/>
    <property type="evidence" value="ECO:0007669"/>
    <property type="project" value="UniProtKB-KW"/>
</dbReference>
<protein>
    <recommendedName>
        <fullName evidence="2">Fe2OG dioxygenase domain-containing protein</fullName>
    </recommendedName>
</protein>
<organism evidence="3">
    <name type="scientific">Phaeomonas parva</name>
    <dbReference type="NCBI Taxonomy" id="124430"/>
    <lineage>
        <taxon>Eukaryota</taxon>
        <taxon>Sar</taxon>
        <taxon>Stramenopiles</taxon>
        <taxon>Ochrophyta</taxon>
        <taxon>Pinguiophyceae</taxon>
        <taxon>Pinguiochrysidales</taxon>
        <taxon>Pinguiochrysidaceae</taxon>
        <taxon>Phaeomonas</taxon>
    </lineage>
</organism>
<dbReference type="EMBL" id="HBGJ01011978">
    <property type="protein sequence ID" value="CAD9249145.1"/>
    <property type="molecule type" value="Transcribed_RNA"/>
</dbReference>
<reference evidence="3" key="1">
    <citation type="submission" date="2021-01" db="EMBL/GenBank/DDBJ databases">
        <authorList>
            <person name="Corre E."/>
            <person name="Pelletier E."/>
            <person name="Niang G."/>
            <person name="Scheremetjew M."/>
            <person name="Finn R."/>
            <person name="Kale V."/>
            <person name="Holt S."/>
            <person name="Cochrane G."/>
            <person name="Meng A."/>
            <person name="Brown T."/>
            <person name="Cohen L."/>
        </authorList>
    </citation>
    <scope>NUCLEOTIDE SEQUENCE</scope>
    <source>
        <strain evidence="3">CCMP2877</strain>
    </source>
</reference>
<evidence type="ECO:0000256" key="1">
    <source>
        <dbReference type="RuleBase" id="RU003682"/>
    </source>
</evidence>
<dbReference type="AlphaFoldDB" id="A0A7S1TW77"/>
<dbReference type="InterPro" id="IPR005123">
    <property type="entry name" value="Oxoglu/Fe-dep_dioxygenase_dom"/>
</dbReference>
<dbReference type="PROSITE" id="PS51471">
    <property type="entry name" value="FE2OG_OXY"/>
    <property type="match status" value="1"/>
</dbReference>
<dbReference type="SUPFAM" id="SSF51197">
    <property type="entry name" value="Clavaminate synthase-like"/>
    <property type="match status" value="1"/>
</dbReference>
<keyword evidence="1" id="KW-0560">Oxidoreductase</keyword>
<dbReference type="GO" id="GO:0046872">
    <property type="term" value="F:metal ion binding"/>
    <property type="evidence" value="ECO:0007669"/>
    <property type="project" value="UniProtKB-KW"/>
</dbReference>
<comment type="similarity">
    <text evidence="1">Belongs to the iron/ascorbate-dependent oxidoreductase family.</text>
</comment>
<proteinExistence type="inferred from homology"/>
<dbReference type="Gene3D" id="2.60.120.330">
    <property type="entry name" value="B-lactam Antibiotic, Isopenicillin N Synthase, Chain"/>
    <property type="match status" value="1"/>
</dbReference>
<evidence type="ECO:0000259" key="2">
    <source>
        <dbReference type="PROSITE" id="PS51471"/>
    </source>
</evidence>
<dbReference type="InterPro" id="IPR044861">
    <property type="entry name" value="IPNS-like_FE2OG_OXY"/>
</dbReference>
<dbReference type="InterPro" id="IPR027443">
    <property type="entry name" value="IPNS-like_sf"/>
</dbReference>
<keyword evidence="1" id="KW-0479">Metal-binding</keyword>